<feature type="domain" description="ATPase AAA-type core" evidence="1">
    <location>
        <begin position="45"/>
        <end position="379"/>
    </location>
</feature>
<comment type="caution">
    <text evidence="2">The sequence shown here is derived from an EMBL/GenBank/DDBJ whole genome shotgun (WGS) entry which is preliminary data.</text>
</comment>
<reference evidence="2 3" key="1">
    <citation type="submission" date="2018-05" db="EMBL/GenBank/DDBJ databases">
        <title>Mucilaginibacter hurinus sp. nov., isolated from briquette warehouse soil.</title>
        <authorList>
            <person name="Choi L."/>
        </authorList>
    </citation>
    <scope>NUCLEOTIDE SEQUENCE [LARGE SCALE GENOMIC DNA]</scope>
    <source>
        <strain evidence="2 3">ZR32</strain>
    </source>
</reference>
<dbReference type="InterPro" id="IPR027417">
    <property type="entry name" value="P-loop_NTPase"/>
</dbReference>
<dbReference type="GO" id="GO:0005524">
    <property type="term" value="F:ATP binding"/>
    <property type="evidence" value="ECO:0007669"/>
    <property type="project" value="InterPro"/>
</dbReference>
<dbReference type="InterPro" id="IPR003959">
    <property type="entry name" value="ATPase_AAA_core"/>
</dbReference>
<dbReference type="Proteomes" id="UP000253209">
    <property type="component" value="Unassembled WGS sequence"/>
</dbReference>
<dbReference type="Gene3D" id="3.40.50.300">
    <property type="entry name" value="P-loop containing nucleotide triphosphate hydrolases"/>
    <property type="match status" value="1"/>
</dbReference>
<dbReference type="EMBL" id="QGDC01000008">
    <property type="protein sequence ID" value="RCH54151.1"/>
    <property type="molecule type" value="Genomic_DNA"/>
</dbReference>
<keyword evidence="3" id="KW-1185">Reference proteome</keyword>
<sequence>MLIRFTVENFLSFNEETEFNMLTGDIRRLPNHVFGFKKIDLLKSAVIYGANGAGKSNLIQAITILREIVVNETTDFVSEDSFFRLDNNENKPTTFEVEFLNEGGAYAYGLSFHNNVIQEEWLFKLNFGSKPDEPIFERKLKKGGVESLKFGPKYSKTPKDKLLAQVYEELLEPDRPFLTLVKEKRFKEIQDTKHWLDKRVLIIFPRMQYSGLVNNFLDDESFRNFTNEIITTFETGIKELDVLTIDFDLYFGEDNSSEKDRVLKRIRTGEIESVGDNRNALAMIEDGKAVVKKPVAYHTDSNGKKVKFELFEESDGTLRLIDFIPVLYLINHFPVTVIIDEIDQSIHPALLKEFIAKVQNSPNRIGQLIFTTHESNLLDLDLFRQDEIWFAEKNAACATHFYVLSDYDVRTDLDIRKGYLSGRFGAIPFLGNFKDLKWEKYVEK</sequence>
<dbReference type="PANTHER" id="PTHR40396">
    <property type="entry name" value="ATPASE-LIKE PROTEIN"/>
    <property type="match status" value="1"/>
</dbReference>
<organism evidence="2 3">
    <name type="scientific">Mucilaginibacter hurinus</name>
    <dbReference type="NCBI Taxonomy" id="2201324"/>
    <lineage>
        <taxon>Bacteria</taxon>
        <taxon>Pseudomonadati</taxon>
        <taxon>Bacteroidota</taxon>
        <taxon>Sphingobacteriia</taxon>
        <taxon>Sphingobacteriales</taxon>
        <taxon>Sphingobacteriaceae</taxon>
        <taxon>Mucilaginibacter</taxon>
    </lineage>
</organism>
<dbReference type="AlphaFoldDB" id="A0A367GN98"/>
<dbReference type="PANTHER" id="PTHR40396:SF1">
    <property type="entry name" value="ATPASE AAA-TYPE CORE DOMAIN-CONTAINING PROTEIN"/>
    <property type="match status" value="1"/>
</dbReference>
<dbReference type="SUPFAM" id="SSF52540">
    <property type="entry name" value="P-loop containing nucleoside triphosphate hydrolases"/>
    <property type="match status" value="1"/>
</dbReference>
<accession>A0A367GN98</accession>
<dbReference type="GO" id="GO:0016887">
    <property type="term" value="F:ATP hydrolysis activity"/>
    <property type="evidence" value="ECO:0007669"/>
    <property type="project" value="InterPro"/>
</dbReference>
<evidence type="ECO:0000313" key="2">
    <source>
        <dbReference type="EMBL" id="RCH54151.1"/>
    </source>
</evidence>
<evidence type="ECO:0000259" key="1">
    <source>
        <dbReference type="Pfam" id="PF13304"/>
    </source>
</evidence>
<dbReference type="Pfam" id="PF13304">
    <property type="entry name" value="AAA_21"/>
    <property type="match status" value="1"/>
</dbReference>
<name>A0A367GN98_9SPHI</name>
<protein>
    <recommendedName>
        <fullName evidence="1">ATPase AAA-type core domain-containing protein</fullName>
    </recommendedName>
</protein>
<gene>
    <name evidence="2" type="ORF">DJ568_14845</name>
</gene>
<evidence type="ECO:0000313" key="3">
    <source>
        <dbReference type="Proteomes" id="UP000253209"/>
    </source>
</evidence>
<proteinExistence type="predicted"/>